<comment type="subcellular location">
    <subcellularLocation>
        <location evidence="1">Plastid</location>
        <location evidence="1">Chloroplast</location>
    </subcellularLocation>
</comment>
<dbReference type="EMBL" id="JABFOF010000001">
    <property type="protein sequence ID" value="KAG2409609.1"/>
    <property type="molecule type" value="Genomic_DNA"/>
</dbReference>
<keyword evidence="3" id="KW-0934">Plastid</keyword>
<reference evidence="4 5" key="1">
    <citation type="submission" date="2020-05" db="EMBL/GenBank/DDBJ databases">
        <title>Vigna angularis (adzuki bean) Var. LongXiaoDou No. 4 denovo assembly.</title>
        <authorList>
            <person name="Xiang H."/>
        </authorList>
    </citation>
    <scope>NUCLEOTIDE SEQUENCE [LARGE SCALE GENOMIC DNA]</scope>
    <source>
        <tissue evidence="4">Leaf</tissue>
    </source>
</reference>
<dbReference type="GO" id="GO:0009507">
    <property type="term" value="C:chloroplast"/>
    <property type="evidence" value="ECO:0007669"/>
    <property type="project" value="UniProtKB-SubCell"/>
</dbReference>
<sequence>MDLVGGASPAQVISRHTIDWVIKKIKTIERVLLVAPSLSPLQVAAVEGSWEVAAMFVEFIDYGWEGGEDAREVAEVRVGREDDVGLGFEIEERVNDNAGICWEEKAYEHSPDSLCQYLLLTLTHSNNMSLGGFQKALADLQAHCSKLLGNLTHLPSNCSSFPALHTSPPWARIAPPGRSRPMSVEAIEERLEGIPVYALSNASEEFLLVSGSSTGKNLGLFCFNKDDAEALLSQVTLIEPHARAGSKVVPIALNKVFQLKVNGVAFRLIPEFSQIQNALKEREKSGSASSGFSGVPVFQEDLENTLKSAAREQNRLNPTMRQGDIQVATLEDIIKEMRVSVKVTAYESVDSLDCENSTSSWDDVIFIPPGFDVSDDSNEQ</sequence>
<dbReference type="AlphaFoldDB" id="A0A8T0LBS3"/>
<name>A0A8T0LBS3_PHAAN</name>
<dbReference type="Proteomes" id="UP000743370">
    <property type="component" value="Unassembled WGS sequence"/>
</dbReference>
<dbReference type="InterPro" id="IPR007378">
    <property type="entry name" value="Tic22-like"/>
</dbReference>
<evidence type="ECO:0000256" key="1">
    <source>
        <dbReference type="ARBA" id="ARBA00004229"/>
    </source>
</evidence>
<comment type="caution">
    <text evidence="4">The sequence shown here is derived from an EMBL/GenBank/DDBJ whole genome shotgun (WGS) entry which is preliminary data.</text>
</comment>
<dbReference type="GO" id="GO:0015031">
    <property type="term" value="P:protein transport"/>
    <property type="evidence" value="ECO:0007669"/>
    <property type="project" value="InterPro"/>
</dbReference>
<accession>A0A8T0LBS3</accession>
<evidence type="ECO:0000313" key="5">
    <source>
        <dbReference type="Proteomes" id="UP000743370"/>
    </source>
</evidence>
<evidence type="ECO:0000313" key="4">
    <source>
        <dbReference type="EMBL" id="KAG2409609.1"/>
    </source>
</evidence>
<protein>
    <submittedName>
        <fullName evidence="4">Protein TIC 22-like</fullName>
    </submittedName>
</protein>
<proteinExistence type="predicted"/>
<keyword evidence="2" id="KW-0150">Chloroplast</keyword>
<evidence type="ECO:0000256" key="3">
    <source>
        <dbReference type="ARBA" id="ARBA00022640"/>
    </source>
</evidence>
<dbReference type="Pfam" id="PF04278">
    <property type="entry name" value="Tic22"/>
    <property type="match status" value="1"/>
</dbReference>
<gene>
    <name evidence="4" type="ORF">HKW66_Vig0002740</name>
</gene>
<dbReference type="PANTHER" id="PTHR33926:SF1">
    <property type="entry name" value="PROTEIN TIC 22-LIKE, CHLOROPLASTIC"/>
    <property type="match status" value="1"/>
</dbReference>
<organism evidence="4 5">
    <name type="scientific">Phaseolus angularis</name>
    <name type="common">Azuki bean</name>
    <name type="synonym">Vigna angularis</name>
    <dbReference type="NCBI Taxonomy" id="3914"/>
    <lineage>
        <taxon>Eukaryota</taxon>
        <taxon>Viridiplantae</taxon>
        <taxon>Streptophyta</taxon>
        <taxon>Embryophyta</taxon>
        <taxon>Tracheophyta</taxon>
        <taxon>Spermatophyta</taxon>
        <taxon>Magnoliopsida</taxon>
        <taxon>eudicotyledons</taxon>
        <taxon>Gunneridae</taxon>
        <taxon>Pentapetalae</taxon>
        <taxon>rosids</taxon>
        <taxon>fabids</taxon>
        <taxon>Fabales</taxon>
        <taxon>Fabaceae</taxon>
        <taxon>Papilionoideae</taxon>
        <taxon>50 kb inversion clade</taxon>
        <taxon>NPAAA clade</taxon>
        <taxon>indigoferoid/millettioid clade</taxon>
        <taxon>Phaseoleae</taxon>
        <taxon>Vigna</taxon>
    </lineage>
</organism>
<dbReference type="PANTHER" id="PTHR33926">
    <property type="entry name" value="PROTEIN TIC 22, CHLOROPLASTIC"/>
    <property type="match status" value="1"/>
</dbReference>
<dbReference type="Gene3D" id="3.40.1350.100">
    <property type="match status" value="1"/>
</dbReference>
<evidence type="ECO:0000256" key="2">
    <source>
        <dbReference type="ARBA" id="ARBA00022528"/>
    </source>
</evidence>